<feature type="region of interest" description="Disordered" evidence="5">
    <location>
        <begin position="1"/>
        <end position="21"/>
    </location>
</feature>
<evidence type="ECO:0000256" key="1">
    <source>
        <dbReference type="ARBA" id="ARBA00004141"/>
    </source>
</evidence>
<dbReference type="GO" id="GO:0016020">
    <property type="term" value="C:membrane"/>
    <property type="evidence" value="ECO:0007669"/>
    <property type="project" value="UniProtKB-SubCell"/>
</dbReference>
<dbReference type="EMBL" id="JACCJB010000013">
    <property type="protein sequence ID" value="KAF6221628.1"/>
    <property type="molecule type" value="Genomic_DNA"/>
</dbReference>
<keyword evidence="2 6" id="KW-0812">Transmembrane</keyword>
<feature type="transmembrane region" description="Helical" evidence="6">
    <location>
        <begin position="336"/>
        <end position="355"/>
    </location>
</feature>
<dbReference type="AlphaFoldDB" id="A0A8H6FBB9"/>
<dbReference type="Gene3D" id="1.20.1250.20">
    <property type="entry name" value="MFS general substrate transporter like domains"/>
    <property type="match status" value="1"/>
</dbReference>
<proteinExistence type="predicted"/>
<keyword evidence="3 6" id="KW-1133">Transmembrane helix</keyword>
<dbReference type="InterPro" id="IPR011701">
    <property type="entry name" value="MFS"/>
</dbReference>
<evidence type="ECO:0000313" key="8">
    <source>
        <dbReference type="EMBL" id="KAF6221628.1"/>
    </source>
</evidence>
<feature type="transmembrane region" description="Helical" evidence="6">
    <location>
        <begin position="375"/>
        <end position="395"/>
    </location>
</feature>
<feature type="transmembrane region" description="Helical" evidence="6">
    <location>
        <begin position="232"/>
        <end position="253"/>
    </location>
</feature>
<feature type="transmembrane region" description="Helical" evidence="6">
    <location>
        <begin position="173"/>
        <end position="192"/>
    </location>
</feature>
<dbReference type="SUPFAM" id="SSF103473">
    <property type="entry name" value="MFS general substrate transporter"/>
    <property type="match status" value="1"/>
</dbReference>
<feature type="transmembrane region" description="Helical" evidence="6">
    <location>
        <begin position="511"/>
        <end position="530"/>
    </location>
</feature>
<dbReference type="InterPro" id="IPR036259">
    <property type="entry name" value="MFS_trans_sf"/>
</dbReference>
<keyword evidence="4 6" id="KW-0472">Membrane</keyword>
<feature type="region of interest" description="Disordered" evidence="5">
    <location>
        <begin position="34"/>
        <end position="71"/>
    </location>
</feature>
<dbReference type="Pfam" id="PF07690">
    <property type="entry name" value="MFS_1"/>
    <property type="match status" value="1"/>
</dbReference>
<feature type="transmembrane region" description="Helical" evidence="6">
    <location>
        <begin position="198"/>
        <end position="220"/>
    </location>
</feature>
<organism evidence="8 9">
    <name type="scientific">Letharia lupina</name>
    <dbReference type="NCBI Taxonomy" id="560253"/>
    <lineage>
        <taxon>Eukaryota</taxon>
        <taxon>Fungi</taxon>
        <taxon>Dikarya</taxon>
        <taxon>Ascomycota</taxon>
        <taxon>Pezizomycotina</taxon>
        <taxon>Lecanoromycetes</taxon>
        <taxon>OSLEUM clade</taxon>
        <taxon>Lecanoromycetidae</taxon>
        <taxon>Lecanorales</taxon>
        <taxon>Lecanorineae</taxon>
        <taxon>Parmeliaceae</taxon>
        <taxon>Letharia</taxon>
    </lineage>
</organism>
<name>A0A8H6FBB9_9LECA</name>
<dbReference type="GO" id="GO:0022857">
    <property type="term" value="F:transmembrane transporter activity"/>
    <property type="evidence" value="ECO:0007669"/>
    <property type="project" value="InterPro"/>
</dbReference>
<keyword evidence="9" id="KW-1185">Reference proteome</keyword>
<sequence length="544" mass="59941">MVGNIHKLPRNPSTPRTAGDIMTLASPEVAPELQAGKINQEPQKVGDLRVSDKDGDWKEKDDLDRPQDLEEQSDVTAEAWIIFDITFDGPDDPLNPLNWPNREKWAVTLLCSMSGLVTLMSGTMMAPALSTIGNDLRLDMAAANLALSIYVLAYAFGPLLLAPSTEIYGRRPVWLLSGTFYIIFNTVCGFAQNNATMIAARFLAGIGASAEFAVTNPVLADCWRPEQRGHSLAISTFIPLLGTAIGPIIGGVITEKIGWRWLFWIVSIFSGLITITGFFLFKEPYAAIILARKAKAVRKSGEHDQYAQHERSTQTLWQKLRITLTRPMRLLLTQPTLQVMSVFMAYNFGINYIMFSTFAELWTQRYGQTVSQSGLNYIALAIGNTIAAQIGARVTDRIWAHLKNRASGVTAPEYRVPMMIPGSLLIPIGLFWYGWAGELKAYWVLTDIGVAIFAAGIILGTQAMQAYVLDSFPKYTSSATAASQFLRSITAFAFPIFAPGMYQALGYGWGNSLLGFLSLMIGVPAPLLLWKFGSKLRAKGKAQW</sequence>
<accession>A0A8H6FBB9</accession>
<evidence type="ECO:0000313" key="9">
    <source>
        <dbReference type="Proteomes" id="UP000593566"/>
    </source>
</evidence>
<evidence type="ECO:0000259" key="7">
    <source>
        <dbReference type="PROSITE" id="PS50850"/>
    </source>
</evidence>
<protein>
    <recommendedName>
        <fullName evidence="7">Major facilitator superfamily (MFS) profile domain-containing protein</fullName>
    </recommendedName>
</protein>
<dbReference type="InterPro" id="IPR020846">
    <property type="entry name" value="MFS_dom"/>
</dbReference>
<reference evidence="8 9" key="1">
    <citation type="journal article" date="2020" name="Genomics">
        <title>Complete, high-quality genomes from long-read metagenomic sequencing of two wolf lichen thalli reveals enigmatic genome architecture.</title>
        <authorList>
            <person name="McKenzie S.K."/>
            <person name="Walston R.F."/>
            <person name="Allen J.L."/>
        </authorList>
    </citation>
    <scope>NUCLEOTIDE SEQUENCE [LARGE SCALE GENOMIC DNA]</scope>
    <source>
        <strain evidence="8">WasteWater1</strain>
    </source>
</reference>
<feature type="transmembrane region" description="Helical" evidence="6">
    <location>
        <begin position="416"/>
        <end position="435"/>
    </location>
</feature>
<evidence type="ECO:0000256" key="4">
    <source>
        <dbReference type="ARBA" id="ARBA00023136"/>
    </source>
</evidence>
<comment type="caution">
    <text evidence="8">The sequence shown here is derived from an EMBL/GenBank/DDBJ whole genome shotgun (WGS) entry which is preliminary data.</text>
</comment>
<evidence type="ECO:0000256" key="2">
    <source>
        <dbReference type="ARBA" id="ARBA00022692"/>
    </source>
</evidence>
<feature type="transmembrane region" description="Helical" evidence="6">
    <location>
        <begin position="141"/>
        <end position="161"/>
    </location>
</feature>
<dbReference type="PANTHER" id="PTHR23502:SF60">
    <property type="entry name" value="MAJOR FACILITATOR SUPERFAMILY (MFS) PROFILE DOMAIN-CONTAINING PROTEIN-RELATED"/>
    <property type="match status" value="1"/>
</dbReference>
<dbReference type="GeneID" id="59330010"/>
<gene>
    <name evidence="8" type="ORF">HO133_001594</name>
</gene>
<feature type="domain" description="Major facilitator superfamily (MFS) profile" evidence="7">
    <location>
        <begin position="107"/>
        <end position="537"/>
    </location>
</feature>
<evidence type="ECO:0000256" key="5">
    <source>
        <dbReference type="SAM" id="MobiDB-lite"/>
    </source>
</evidence>
<dbReference type="RefSeq" id="XP_037151063.1">
    <property type="nucleotide sequence ID" value="XM_037292524.1"/>
</dbReference>
<feature type="transmembrane region" description="Helical" evidence="6">
    <location>
        <begin position="259"/>
        <end position="281"/>
    </location>
</feature>
<dbReference type="CDD" id="cd17323">
    <property type="entry name" value="MFS_Tpo1_MDR_like"/>
    <property type="match status" value="1"/>
</dbReference>
<evidence type="ECO:0000256" key="6">
    <source>
        <dbReference type="SAM" id="Phobius"/>
    </source>
</evidence>
<feature type="transmembrane region" description="Helical" evidence="6">
    <location>
        <begin position="485"/>
        <end position="505"/>
    </location>
</feature>
<feature type="transmembrane region" description="Helical" evidence="6">
    <location>
        <begin position="441"/>
        <end position="464"/>
    </location>
</feature>
<feature type="transmembrane region" description="Helical" evidence="6">
    <location>
        <begin position="105"/>
        <end position="129"/>
    </location>
</feature>
<dbReference type="Proteomes" id="UP000593566">
    <property type="component" value="Unassembled WGS sequence"/>
</dbReference>
<dbReference type="PANTHER" id="PTHR23502">
    <property type="entry name" value="MAJOR FACILITATOR SUPERFAMILY"/>
    <property type="match status" value="1"/>
</dbReference>
<dbReference type="PROSITE" id="PS50850">
    <property type="entry name" value="MFS"/>
    <property type="match status" value="1"/>
</dbReference>
<comment type="subcellular location">
    <subcellularLocation>
        <location evidence="1">Membrane</location>
        <topology evidence="1">Multi-pass membrane protein</topology>
    </subcellularLocation>
</comment>
<evidence type="ECO:0000256" key="3">
    <source>
        <dbReference type="ARBA" id="ARBA00022989"/>
    </source>
</evidence>
<feature type="compositionally biased region" description="Basic and acidic residues" evidence="5">
    <location>
        <begin position="44"/>
        <end position="68"/>
    </location>
</feature>
<dbReference type="FunFam" id="1.20.1250.20:FF:000011">
    <property type="entry name" value="MFS multidrug transporter, putative"/>
    <property type="match status" value="1"/>
</dbReference>